<reference evidence="1 2" key="1">
    <citation type="submission" date="2014-04" db="EMBL/GenBank/DDBJ databases">
        <title>Marinobacterium kochiensis sp. nov., isolated from sediment sample collected from Kochi backwaters in Kerala, India.</title>
        <authorList>
            <person name="Singh A."/>
            <person name="Pinnaka A.K."/>
        </authorList>
    </citation>
    <scope>NUCLEOTIDE SEQUENCE [LARGE SCALE GENOMIC DNA]</scope>
    <source>
        <strain evidence="1 2">AK27</strain>
    </source>
</reference>
<dbReference type="Proteomes" id="UP000028252">
    <property type="component" value="Unassembled WGS sequence"/>
</dbReference>
<dbReference type="AlphaFoldDB" id="A0A081G0T6"/>
<evidence type="ECO:0000313" key="1">
    <source>
        <dbReference type="EMBL" id="KEA64391.1"/>
    </source>
</evidence>
<proteinExistence type="predicted"/>
<keyword evidence="2" id="KW-1185">Reference proteome</keyword>
<comment type="caution">
    <text evidence="1">The sequence shown here is derived from an EMBL/GenBank/DDBJ whole genome shotgun (WGS) entry which is preliminary data.</text>
</comment>
<evidence type="ECO:0000313" key="2">
    <source>
        <dbReference type="Proteomes" id="UP000028252"/>
    </source>
</evidence>
<protein>
    <submittedName>
        <fullName evidence="1">Uncharacterized protein</fullName>
    </submittedName>
</protein>
<organism evidence="1 2">
    <name type="scientific">Marinobacterium lacunae</name>
    <dbReference type="NCBI Taxonomy" id="1232683"/>
    <lineage>
        <taxon>Bacteria</taxon>
        <taxon>Pseudomonadati</taxon>
        <taxon>Pseudomonadota</taxon>
        <taxon>Gammaproteobacteria</taxon>
        <taxon>Oceanospirillales</taxon>
        <taxon>Oceanospirillaceae</taxon>
        <taxon>Marinobacterium</taxon>
    </lineage>
</organism>
<dbReference type="EMBL" id="JMQN01000018">
    <property type="protein sequence ID" value="KEA64391.1"/>
    <property type="molecule type" value="Genomic_DNA"/>
</dbReference>
<gene>
    <name evidence="1" type="ORF">ADIMK_1637</name>
</gene>
<name>A0A081G0T6_9GAMM</name>
<sequence length="37" mass="3886">MAVAIDQHAGSMACTLIGNQRLATAQCSALWPTADRL</sequence>
<dbReference type="PATRIC" id="fig|1232683.4.peg.1617"/>
<accession>A0A081G0T6</accession>